<dbReference type="AlphaFoldDB" id="A0AA87ZQV2"/>
<feature type="compositionally biased region" description="Low complexity" evidence="1">
    <location>
        <begin position="61"/>
        <end position="78"/>
    </location>
</feature>
<proteinExistence type="predicted"/>
<reference evidence="2" key="1">
    <citation type="submission" date="2023-07" db="EMBL/GenBank/DDBJ databases">
        <title>draft genome sequence of fig (Ficus carica).</title>
        <authorList>
            <person name="Takahashi T."/>
            <person name="Nishimura K."/>
        </authorList>
    </citation>
    <scope>NUCLEOTIDE SEQUENCE</scope>
</reference>
<keyword evidence="3" id="KW-1185">Reference proteome</keyword>
<dbReference type="Proteomes" id="UP001187192">
    <property type="component" value="Unassembled WGS sequence"/>
</dbReference>
<evidence type="ECO:0000313" key="2">
    <source>
        <dbReference type="EMBL" id="GMN31348.1"/>
    </source>
</evidence>
<accession>A0AA87ZQV2</accession>
<organism evidence="2 3">
    <name type="scientific">Ficus carica</name>
    <name type="common">Common fig</name>
    <dbReference type="NCBI Taxonomy" id="3494"/>
    <lineage>
        <taxon>Eukaryota</taxon>
        <taxon>Viridiplantae</taxon>
        <taxon>Streptophyta</taxon>
        <taxon>Embryophyta</taxon>
        <taxon>Tracheophyta</taxon>
        <taxon>Spermatophyta</taxon>
        <taxon>Magnoliopsida</taxon>
        <taxon>eudicotyledons</taxon>
        <taxon>Gunneridae</taxon>
        <taxon>Pentapetalae</taxon>
        <taxon>rosids</taxon>
        <taxon>fabids</taxon>
        <taxon>Rosales</taxon>
        <taxon>Moraceae</taxon>
        <taxon>Ficeae</taxon>
        <taxon>Ficus</taxon>
    </lineage>
</organism>
<feature type="region of interest" description="Disordered" evidence="1">
    <location>
        <begin position="61"/>
        <end position="95"/>
    </location>
</feature>
<evidence type="ECO:0000256" key="1">
    <source>
        <dbReference type="SAM" id="MobiDB-lite"/>
    </source>
</evidence>
<dbReference type="EMBL" id="BTGU01004727">
    <property type="protein sequence ID" value="GMN31348.1"/>
    <property type="molecule type" value="Genomic_DNA"/>
</dbReference>
<sequence>MDSSSTLGSASSSAFQNAVSFAQLTPNFNPLTLHLDRQNYYYWRAQVISTVRAHGFEGFLLGSFSGDNSRGDSSTPRGGRSRRGRGGPVNRGGNKTVCQICNKAGHTTYGFKHELHLQLPPSKL</sequence>
<comment type="caution">
    <text evidence="2">The sequence shown here is derived from an EMBL/GenBank/DDBJ whole genome shotgun (WGS) entry which is preliminary data.</text>
</comment>
<gene>
    <name evidence="2" type="ORF">TIFTF001_046508</name>
</gene>
<name>A0AA87ZQV2_FICCA</name>
<evidence type="ECO:0008006" key="4">
    <source>
        <dbReference type="Google" id="ProtNLM"/>
    </source>
</evidence>
<evidence type="ECO:0000313" key="3">
    <source>
        <dbReference type="Proteomes" id="UP001187192"/>
    </source>
</evidence>
<protein>
    <recommendedName>
        <fullName evidence="4">Retrotransposon Copia-like N-terminal domain-containing protein</fullName>
    </recommendedName>
</protein>